<protein>
    <recommendedName>
        <fullName evidence="1">Aminoglycoside phosphotransferase domain-containing protein</fullName>
    </recommendedName>
</protein>
<gene>
    <name evidence="2" type="ORF">IM811_007970</name>
</gene>
<dbReference type="InterPro" id="IPR002575">
    <property type="entry name" value="Aminoglycoside_PTrfase"/>
</dbReference>
<dbReference type="CDD" id="cd05120">
    <property type="entry name" value="APH_ChoK_like"/>
    <property type="match status" value="1"/>
</dbReference>
<dbReference type="Proteomes" id="UP000616885">
    <property type="component" value="Unassembled WGS sequence"/>
</dbReference>
<reference evidence="2" key="1">
    <citation type="submission" date="2020-10" db="EMBL/GenBank/DDBJ databases">
        <title>High-Quality Genome Resource of Clonostachys rosea strain S41 by Oxford Nanopore Long-Read Sequencing.</title>
        <authorList>
            <person name="Wang H."/>
        </authorList>
    </citation>
    <scope>NUCLEOTIDE SEQUENCE</scope>
    <source>
        <strain evidence="2">S41</strain>
    </source>
</reference>
<dbReference type="AlphaFoldDB" id="A0A8H7NJA3"/>
<dbReference type="Pfam" id="PF01636">
    <property type="entry name" value="APH"/>
    <property type="match status" value="1"/>
</dbReference>
<evidence type="ECO:0000313" key="3">
    <source>
        <dbReference type="Proteomes" id="UP000616885"/>
    </source>
</evidence>
<comment type="caution">
    <text evidence="2">The sequence shown here is derived from an EMBL/GenBank/DDBJ whole genome shotgun (WGS) entry which is preliminary data.</text>
</comment>
<name>A0A8H7NJA3_BIOOC</name>
<accession>A0A8H7NJA3</accession>
<dbReference type="Gene3D" id="3.90.1200.10">
    <property type="match status" value="1"/>
</dbReference>
<dbReference type="EMBL" id="JADCTT010000002">
    <property type="protein sequence ID" value="KAF9757026.1"/>
    <property type="molecule type" value="Genomic_DNA"/>
</dbReference>
<organism evidence="2 3">
    <name type="scientific">Bionectria ochroleuca</name>
    <name type="common">Gliocladium roseum</name>
    <dbReference type="NCBI Taxonomy" id="29856"/>
    <lineage>
        <taxon>Eukaryota</taxon>
        <taxon>Fungi</taxon>
        <taxon>Dikarya</taxon>
        <taxon>Ascomycota</taxon>
        <taxon>Pezizomycotina</taxon>
        <taxon>Sordariomycetes</taxon>
        <taxon>Hypocreomycetidae</taxon>
        <taxon>Hypocreales</taxon>
        <taxon>Bionectriaceae</taxon>
        <taxon>Clonostachys</taxon>
    </lineage>
</organism>
<dbReference type="PANTHER" id="PTHR21310:SF58">
    <property type="entry name" value="AMINOGLYCOSIDE PHOSPHOTRANSFERASE DOMAIN-CONTAINING PROTEIN"/>
    <property type="match status" value="1"/>
</dbReference>
<proteinExistence type="predicted"/>
<feature type="domain" description="Aminoglycoside phosphotransferase" evidence="1">
    <location>
        <begin position="100"/>
        <end position="269"/>
    </location>
</feature>
<evidence type="ECO:0000313" key="2">
    <source>
        <dbReference type="EMBL" id="KAF9757026.1"/>
    </source>
</evidence>
<dbReference type="PANTHER" id="PTHR21310">
    <property type="entry name" value="AMINOGLYCOSIDE PHOSPHOTRANSFERASE-RELATED-RELATED"/>
    <property type="match status" value="1"/>
</dbReference>
<sequence>MFCEMTPPIGLSIRRVSPDRWTLGSTMICERIQTSSSKPADAYISWEDECGPFYLRKRTPDDTTTGGNADIDRVYLAGVSAAVWRIGQCFFKVHAWRNGMELECNTIRFVKEKAPEVPVPDVVHSWIDHDINRNFLITKSVSGQTLDQAWPRLSSSKRAQIAEDIAQYIAKLALNTSPSFQTINGCGVREPWLQDRPPKEHPIWLPRLLGPMSAEDMYTNMMKISKEAPPAVSSVFHFYHADLGPKNIMVLEDGKVSGIIDWESAAYYPHFWIATKTSLGAFKLECETDNRQLWGQLLGQALERHGYKRLGIKFQKWFEGVA</sequence>
<dbReference type="InterPro" id="IPR011009">
    <property type="entry name" value="Kinase-like_dom_sf"/>
</dbReference>
<evidence type="ECO:0000259" key="1">
    <source>
        <dbReference type="Pfam" id="PF01636"/>
    </source>
</evidence>
<dbReference type="Gene3D" id="3.30.200.150">
    <property type="match status" value="1"/>
</dbReference>
<dbReference type="SUPFAM" id="SSF56112">
    <property type="entry name" value="Protein kinase-like (PK-like)"/>
    <property type="match status" value="1"/>
</dbReference>
<dbReference type="InterPro" id="IPR051678">
    <property type="entry name" value="AGP_Transferase"/>
</dbReference>